<dbReference type="CDD" id="cd05271">
    <property type="entry name" value="NDUFA9_like_SDR_a"/>
    <property type="match status" value="1"/>
</dbReference>
<dbReference type="Proteomes" id="UP000290288">
    <property type="component" value="Unassembled WGS sequence"/>
</dbReference>
<dbReference type="Pfam" id="PF01370">
    <property type="entry name" value="Epimerase"/>
    <property type="match status" value="1"/>
</dbReference>
<evidence type="ECO:0000259" key="1">
    <source>
        <dbReference type="Pfam" id="PF01370"/>
    </source>
</evidence>
<dbReference type="PANTHER" id="PTHR12126">
    <property type="entry name" value="NADH-UBIQUINONE OXIDOREDUCTASE 39 KDA SUBUNIT-RELATED"/>
    <property type="match status" value="1"/>
</dbReference>
<dbReference type="PANTHER" id="PTHR12126:SF11">
    <property type="entry name" value="NADH DEHYDROGENASE [UBIQUINONE] 1 ALPHA SUBCOMPLEX SUBUNIT 9, MITOCHONDRIAL"/>
    <property type="match status" value="1"/>
</dbReference>
<dbReference type="InterPro" id="IPR001509">
    <property type="entry name" value="Epimerase_deHydtase"/>
</dbReference>
<organism evidence="2 3">
    <name type="scientific">Candolleomyces aberdarensis</name>
    <dbReference type="NCBI Taxonomy" id="2316362"/>
    <lineage>
        <taxon>Eukaryota</taxon>
        <taxon>Fungi</taxon>
        <taxon>Dikarya</taxon>
        <taxon>Basidiomycota</taxon>
        <taxon>Agaricomycotina</taxon>
        <taxon>Agaricomycetes</taxon>
        <taxon>Agaricomycetidae</taxon>
        <taxon>Agaricales</taxon>
        <taxon>Agaricineae</taxon>
        <taxon>Psathyrellaceae</taxon>
        <taxon>Candolleomyces</taxon>
    </lineage>
</organism>
<dbReference type="OrthoDB" id="275457at2759"/>
<dbReference type="Gene3D" id="3.40.50.720">
    <property type="entry name" value="NAD(P)-binding Rossmann-like Domain"/>
    <property type="match status" value="1"/>
</dbReference>
<sequence>MAQNKIVVCGAGFIGKQIARNLLSSPANRDTKRIVQLSSRNPTPLLQAVEKSVPKTSLYQLRAVPLDITNPSTLAPAFEGAHTVISLVGILHGKPSDFEKVQWRGAENVAATARQAGARLIHISAIGANPNSDIAYWRTKGLGESAVLAAHPEATIIRPSLVFGPEDDFFNRFAKLARLLPVLPVFGGGNARFQPVYVGDLAEAVEAMCRGDREIERAISGKIMEAGGPRVFTYYELMETVLKYAHRYRPIISIPFWMGVLSGMFSERLPVNLFTITKDQVKQLQYDNIVNPDLGPNGLSFDEFVQSHCSHPLTPLYKVVPSYLD</sequence>
<evidence type="ECO:0000313" key="3">
    <source>
        <dbReference type="Proteomes" id="UP000290288"/>
    </source>
</evidence>
<protein>
    <recommendedName>
        <fullName evidence="1">NAD-dependent epimerase/dehydratase domain-containing protein</fullName>
    </recommendedName>
</protein>
<dbReference type="STRING" id="2316362.A0A4Q2DJ86"/>
<dbReference type="GO" id="GO:0005739">
    <property type="term" value="C:mitochondrion"/>
    <property type="evidence" value="ECO:0007669"/>
    <property type="project" value="TreeGrafter"/>
</dbReference>
<name>A0A4Q2DJ86_9AGAR</name>
<dbReference type="EMBL" id="SDEE01000217">
    <property type="protein sequence ID" value="RXW19161.1"/>
    <property type="molecule type" value="Genomic_DNA"/>
</dbReference>
<dbReference type="InterPro" id="IPR051207">
    <property type="entry name" value="ComplexI_NDUFA9_subunit"/>
</dbReference>
<reference evidence="2 3" key="1">
    <citation type="submission" date="2019-01" db="EMBL/GenBank/DDBJ databases">
        <title>Draft genome sequence of Psathyrella aberdarensis IHI B618.</title>
        <authorList>
            <person name="Buettner E."/>
            <person name="Kellner H."/>
        </authorList>
    </citation>
    <scope>NUCLEOTIDE SEQUENCE [LARGE SCALE GENOMIC DNA]</scope>
    <source>
        <strain evidence="2 3">IHI B618</strain>
    </source>
</reference>
<dbReference type="SUPFAM" id="SSF51735">
    <property type="entry name" value="NAD(P)-binding Rossmann-fold domains"/>
    <property type="match status" value="1"/>
</dbReference>
<gene>
    <name evidence="2" type="ORF">EST38_g6684</name>
</gene>
<dbReference type="AlphaFoldDB" id="A0A4Q2DJ86"/>
<feature type="domain" description="NAD-dependent epimerase/dehydratase" evidence="1">
    <location>
        <begin position="7"/>
        <end position="211"/>
    </location>
</feature>
<accession>A0A4Q2DJ86</accession>
<proteinExistence type="predicted"/>
<dbReference type="InterPro" id="IPR036291">
    <property type="entry name" value="NAD(P)-bd_dom_sf"/>
</dbReference>
<dbReference type="GO" id="GO:0044877">
    <property type="term" value="F:protein-containing complex binding"/>
    <property type="evidence" value="ECO:0007669"/>
    <property type="project" value="TreeGrafter"/>
</dbReference>
<comment type="caution">
    <text evidence="2">The sequence shown here is derived from an EMBL/GenBank/DDBJ whole genome shotgun (WGS) entry which is preliminary data.</text>
</comment>
<keyword evidence="3" id="KW-1185">Reference proteome</keyword>
<evidence type="ECO:0000313" key="2">
    <source>
        <dbReference type="EMBL" id="RXW19161.1"/>
    </source>
</evidence>